<sequence>MVSTESQTHALPASPISHRVGTPPSERGSATNCTCPDIFQLADGNFAVIGTNRTEELRSQLPADAGIAPYENLVVISRETLMAAVKDLS</sequence>
<name>A0ABQ4BTI2_9ACTN</name>
<comment type="caution">
    <text evidence="2">The sequence shown here is derived from an EMBL/GenBank/DDBJ whole genome shotgun (WGS) entry which is preliminary data.</text>
</comment>
<protein>
    <submittedName>
        <fullName evidence="2">Uncharacterized protein</fullName>
    </submittedName>
</protein>
<accession>A0ABQ4BTI2</accession>
<organism evidence="2 3">
    <name type="scientific">Actinoplanes palleronii</name>
    <dbReference type="NCBI Taxonomy" id="113570"/>
    <lineage>
        <taxon>Bacteria</taxon>
        <taxon>Bacillati</taxon>
        <taxon>Actinomycetota</taxon>
        <taxon>Actinomycetes</taxon>
        <taxon>Micromonosporales</taxon>
        <taxon>Micromonosporaceae</taxon>
        <taxon>Actinoplanes</taxon>
    </lineage>
</organism>
<gene>
    <name evidence="2" type="ORF">Apa02nite_096790</name>
</gene>
<dbReference type="EMBL" id="BOMS01000180">
    <property type="protein sequence ID" value="GIE73571.1"/>
    <property type="molecule type" value="Genomic_DNA"/>
</dbReference>
<feature type="region of interest" description="Disordered" evidence="1">
    <location>
        <begin position="1"/>
        <end position="31"/>
    </location>
</feature>
<keyword evidence="3" id="KW-1185">Reference proteome</keyword>
<reference evidence="2 3" key="1">
    <citation type="submission" date="2021-01" db="EMBL/GenBank/DDBJ databases">
        <title>Whole genome shotgun sequence of Actinoplanes palleronii NBRC 14916.</title>
        <authorList>
            <person name="Komaki H."/>
            <person name="Tamura T."/>
        </authorList>
    </citation>
    <scope>NUCLEOTIDE SEQUENCE [LARGE SCALE GENOMIC DNA]</scope>
    <source>
        <strain evidence="2 3">NBRC 14916</strain>
    </source>
</reference>
<evidence type="ECO:0000313" key="2">
    <source>
        <dbReference type="EMBL" id="GIE73571.1"/>
    </source>
</evidence>
<proteinExistence type="predicted"/>
<evidence type="ECO:0000313" key="3">
    <source>
        <dbReference type="Proteomes" id="UP000624709"/>
    </source>
</evidence>
<dbReference type="Proteomes" id="UP000624709">
    <property type="component" value="Unassembled WGS sequence"/>
</dbReference>
<evidence type="ECO:0000256" key="1">
    <source>
        <dbReference type="SAM" id="MobiDB-lite"/>
    </source>
</evidence>